<proteinExistence type="predicted"/>
<dbReference type="Gene3D" id="3.30.70.100">
    <property type="match status" value="1"/>
</dbReference>
<comment type="caution">
    <text evidence="2">The sequence shown here is derived from an EMBL/GenBank/DDBJ whole genome shotgun (WGS) entry which is preliminary data.</text>
</comment>
<reference evidence="2" key="2">
    <citation type="submission" date="2021-09" db="EMBL/GenBank/DDBJ databases">
        <authorList>
            <person name="Gilroy R."/>
        </authorList>
    </citation>
    <scope>NUCLEOTIDE SEQUENCE</scope>
    <source>
        <strain evidence="2">ChiGjej5B5-22894</strain>
    </source>
</reference>
<organism evidence="2 3">
    <name type="scientific">Brachybacterium massiliense</name>
    <dbReference type="NCBI Taxonomy" id="1755098"/>
    <lineage>
        <taxon>Bacteria</taxon>
        <taxon>Bacillati</taxon>
        <taxon>Actinomycetota</taxon>
        <taxon>Actinomycetes</taxon>
        <taxon>Micrococcales</taxon>
        <taxon>Dermabacteraceae</taxon>
        <taxon>Brachybacterium</taxon>
    </lineage>
</organism>
<evidence type="ECO:0000313" key="3">
    <source>
        <dbReference type="Proteomes" id="UP000742460"/>
    </source>
</evidence>
<dbReference type="SUPFAM" id="SSF55008">
    <property type="entry name" value="HMA, heavy metal-associated domain"/>
    <property type="match status" value="1"/>
</dbReference>
<dbReference type="GO" id="GO:0046872">
    <property type="term" value="F:metal ion binding"/>
    <property type="evidence" value="ECO:0007669"/>
    <property type="project" value="InterPro"/>
</dbReference>
<sequence>MAASTKEYTVQGMTCGHCEMSVKEEVGEIAGVSEVLASHESGTVSVTGENFTDEQVAAAIAEAGYSLKA</sequence>
<dbReference type="PROSITE" id="PS50846">
    <property type="entry name" value="HMA_2"/>
    <property type="match status" value="1"/>
</dbReference>
<evidence type="ECO:0000259" key="1">
    <source>
        <dbReference type="PROSITE" id="PS50846"/>
    </source>
</evidence>
<protein>
    <submittedName>
        <fullName evidence="2">Heavy-metal-associated domain-containing protein</fullName>
    </submittedName>
</protein>
<dbReference type="Proteomes" id="UP000742460">
    <property type="component" value="Unassembled WGS sequence"/>
</dbReference>
<gene>
    <name evidence="2" type="ORF">K8V81_02480</name>
</gene>
<dbReference type="InterPro" id="IPR006121">
    <property type="entry name" value="HMA_dom"/>
</dbReference>
<name>A0A921MU41_9MICO</name>
<dbReference type="AlphaFoldDB" id="A0A921MU41"/>
<evidence type="ECO:0000313" key="2">
    <source>
        <dbReference type="EMBL" id="HJG90570.1"/>
    </source>
</evidence>
<accession>A0A921MU41</accession>
<dbReference type="EMBL" id="DYUE01000065">
    <property type="protein sequence ID" value="HJG90570.1"/>
    <property type="molecule type" value="Genomic_DNA"/>
</dbReference>
<dbReference type="Pfam" id="PF00403">
    <property type="entry name" value="HMA"/>
    <property type="match status" value="1"/>
</dbReference>
<reference evidence="2" key="1">
    <citation type="journal article" date="2021" name="PeerJ">
        <title>Extensive microbial diversity within the chicken gut microbiome revealed by metagenomics and culture.</title>
        <authorList>
            <person name="Gilroy R."/>
            <person name="Ravi A."/>
            <person name="Getino M."/>
            <person name="Pursley I."/>
            <person name="Horton D.L."/>
            <person name="Alikhan N.F."/>
            <person name="Baker D."/>
            <person name="Gharbi K."/>
            <person name="Hall N."/>
            <person name="Watson M."/>
            <person name="Adriaenssens E.M."/>
            <person name="Foster-Nyarko E."/>
            <person name="Jarju S."/>
            <person name="Secka A."/>
            <person name="Antonio M."/>
            <person name="Oren A."/>
            <person name="Chaudhuri R.R."/>
            <person name="La Ragione R."/>
            <person name="Hildebrand F."/>
            <person name="Pallen M.J."/>
        </authorList>
    </citation>
    <scope>NUCLEOTIDE SEQUENCE</scope>
    <source>
        <strain evidence="2">ChiGjej5B5-22894</strain>
    </source>
</reference>
<feature type="domain" description="HMA" evidence="1">
    <location>
        <begin position="4"/>
        <end position="68"/>
    </location>
</feature>
<dbReference type="CDD" id="cd00371">
    <property type="entry name" value="HMA"/>
    <property type="match status" value="1"/>
</dbReference>
<dbReference type="InterPro" id="IPR036163">
    <property type="entry name" value="HMA_dom_sf"/>
</dbReference>